<dbReference type="EMBL" id="NGUP01000004">
    <property type="protein sequence ID" value="OWS69130.1"/>
    <property type="molecule type" value="Genomic_DNA"/>
</dbReference>
<dbReference type="Proteomes" id="UP000197528">
    <property type="component" value="Unassembled WGS sequence"/>
</dbReference>
<gene>
    <name evidence="1" type="ORF">CBI31_08640</name>
</gene>
<reference evidence="1 2" key="1">
    <citation type="submission" date="2017-05" db="EMBL/GenBank/DDBJ databases">
        <title>Genome of Polynucleobacter sp. MWH-Feld-100.</title>
        <authorList>
            <person name="Hahn M.W."/>
        </authorList>
    </citation>
    <scope>NUCLEOTIDE SEQUENCE [LARGE SCALE GENOMIC DNA]</scope>
    <source>
        <strain evidence="1 2">MWH-Feld-100</strain>
    </source>
</reference>
<comment type="caution">
    <text evidence="1">The sequence shown here is derived from an EMBL/GenBank/DDBJ whole genome shotgun (WGS) entry which is preliminary data.</text>
</comment>
<dbReference type="AlphaFoldDB" id="A0A254PRF3"/>
<dbReference type="RefSeq" id="WP_088526008.1">
    <property type="nucleotide sequence ID" value="NZ_NGUP01000004.1"/>
</dbReference>
<proteinExistence type="predicted"/>
<dbReference type="OrthoDB" id="9832347at2"/>
<name>A0A254PRF3_9BURK</name>
<organism evidence="1 2">
    <name type="scientific">Polynucleobacter campilacus</name>
    <dbReference type="NCBI Taxonomy" id="1743163"/>
    <lineage>
        <taxon>Bacteria</taxon>
        <taxon>Pseudomonadati</taxon>
        <taxon>Pseudomonadota</taxon>
        <taxon>Betaproteobacteria</taxon>
        <taxon>Burkholderiales</taxon>
        <taxon>Burkholderiaceae</taxon>
        <taxon>Polynucleobacter</taxon>
    </lineage>
</organism>
<accession>A0A254PRF3</accession>
<sequence>MKTSASKIRVADKRAARLLCHAFNDAMRSGAEYKAALVKMMDGQKSLIPELRSLDSKSVLAASNLQVNVMFPNEFRKNAIQMITFLLYKHINPNLGGADRFILEAFIDEQLLPLKEWQQ</sequence>
<evidence type="ECO:0000313" key="1">
    <source>
        <dbReference type="EMBL" id="OWS69130.1"/>
    </source>
</evidence>
<evidence type="ECO:0000313" key="2">
    <source>
        <dbReference type="Proteomes" id="UP000197528"/>
    </source>
</evidence>
<protein>
    <submittedName>
        <fullName evidence="1">Uncharacterized protein</fullName>
    </submittedName>
</protein>
<keyword evidence="2" id="KW-1185">Reference proteome</keyword>